<dbReference type="AlphaFoldDB" id="E2A030"/>
<gene>
    <name evidence="1" type="ORF">EAG_06589</name>
</gene>
<sequence>KKGIIIGLKRVFKFFHPWYHGKNFSFIINILLNNGYSFSFILNTVSDRLKSFISCNNSN</sequence>
<reference evidence="1 2" key="1">
    <citation type="journal article" date="2010" name="Science">
        <title>Genomic comparison of the ants Camponotus floridanus and Harpegnathos saltator.</title>
        <authorList>
            <person name="Bonasio R."/>
            <person name="Zhang G."/>
            <person name="Ye C."/>
            <person name="Mutti N.S."/>
            <person name="Fang X."/>
            <person name="Qin N."/>
            <person name="Donahue G."/>
            <person name="Yang P."/>
            <person name="Li Q."/>
            <person name="Li C."/>
            <person name="Zhang P."/>
            <person name="Huang Z."/>
            <person name="Berger S.L."/>
            <person name="Reinberg D."/>
            <person name="Wang J."/>
            <person name="Liebig J."/>
        </authorList>
    </citation>
    <scope>NUCLEOTIDE SEQUENCE [LARGE SCALE GENOMIC DNA]</scope>
    <source>
        <strain evidence="2">C129</strain>
    </source>
</reference>
<keyword evidence="2" id="KW-1185">Reference proteome</keyword>
<name>E2A030_CAMFO</name>
<proteinExistence type="predicted"/>
<evidence type="ECO:0000313" key="1">
    <source>
        <dbReference type="EMBL" id="EFN73213.1"/>
    </source>
</evidence>
<feature type="non-terminal residue" evidence="1">
    <location>
        <position position="59"/>
    </location>
</feature>
<protein>
    <submittedName>
        <fullName evidence="1">Uncharacterized protein</fullName>
    </submittedName>
</protein>
<accession>E2A030</accession>
<evidence type="ECO:0000313" key="2">
    <source>
        <dbReference type="Proteomes" id="UP000000311"/>
    </source>
</evidence>
<organism evidence="2">
    <name type="scientific">Camponotus floridanus</name>
    <name type="common">Florida carpenter ant</name>
    <dbReference type="NCBI Taxonomy" id="104421"/>
    <lineage>
        <taxon>Eukaryota</taxon>
        <taxon>Metazoa</taxon>
        <taxon>Ecdysozoa</taxon>
        <taxon>Arthropoda</taxon>
        <taxon>Hexapoda</taxon>
        <taxon>Insecta</taxon>
        <taxon>Pterygota</taxon>
        <taxon>Neoptera</taxon>
        <taxon>Endopterygota</taxon>
        <taxon>Hymenoptera</taxon>
        <taxon>Apocrita</taxon>
        <taxon>Aculeata</taxon>
        <taxon>Formicoidea</taxon>
        <taxon>Formicidae</taxon>
        <taxon>Formicinae</taxon>
        <taxon>Camponotus</taxon>
    </lineage>
</organism>
<dbReference type="EMBL" id="GL435543">
    <property type="protein sequence ID" value="EFN73213.1"/>
    <property type="molecule type" value="Genomic_DNA"/>
</dbReference>
<dbReference type="InParanoid" id="E2A030"/>
<dbReference type="Proteomes" id="UP000000311">
    <property type="component" value="Unassembled WGS sequence"/>
</dbReference>
<feature type="non-terminal residue" evidence="1">
    <location>
        <position position="1"/>
    </location>
</feature>